<name>A0AAV7KCT7_9METZ</name>
<dbReference type="SUPFAM" id="SSF103473">
    <property type="entry name" value="MFS general substrate transporter"/>
    <property type="match status" value="1"/>
</dbReference>
<keyword evidence="2 5" id="KW-0812">Transmembrane</keyword>
<gene>
    <name evidence="7" type="ORF">LOD99_14704</name>
</gene>
<dbReference type="InterPro" id="IPR020846">
    <property type="entry name" value="MFS_dom"/>
</dbReference>
<dbReference type="PROSITE" id="PS00217">
    <property type="entry name" value="SUGAR_TRANSPORT_2"/>
    <property type="match status" value="1"/>
</dbReference>
<dbReference type="InterPro" id="IPR003663">
    <property type="entry name" value="Sugar/inositol_transpt"/>
</dbReference>
<protein>
    <submittedName>
        <fullName evidence="7">Facilitated trehalose transporter Tret1</fullName>
    </submittedName>
</protein>
<feature type="domain" description="Major facilitator superfamily (MFS) profile" evidence="6">
    <location>
        <begin position="1"/>
        <end position="378"/>
    </location>
</feature>
<dbReference type="Pfam" id="PF00083">
    <property type="entry name" value="Sugar_tr"/>
    <property type="match status" value="2"/>
</dbReference>
<evidence type="ECO:0000256" key="5">
    <source>
        <dbReference type="SAM" id="Phobius"/>
    </source>
</evidence>
<comment type="caution">
    <text evidence="7">The sequence shown here is derived from an EMBL/GenBank/DDBJ whole genome shotgun (WGS) entry which is preliminary data.</text>
</comment>
<organism evidence="7 8">
    <name type="scientific">Oopsacas minuta</name>
    <dbReference type="NCBI Taxonomy" id="111878"/>
    <lineage>
        <taxon>Eukaryota</taxon>
        <taxon>Metazoa</taxon>
        <taxon>Porifera</taxon>
        <taxon>Hexactinellida</taxon>
        <taxon>Hexasterophora</taxon>
        <taxon>Lyssacinosida</taxon>
        <taxon>Leucopsacidae</taxon>
        <taxon>Oopsacas</taxon>
    </lineage>
</organism>
<dbReference type="Proteomes" id="UP001165289">
    <property type="component" value="Unassembled WGS sequence"/>
</dbReference>
<feature type="transmembrane region" description="Helical" evidence="5">
    <location>
        <begin position="57"/>
        <end position="74"/>
    </location>
</feature>
<feature type="transmembrane region" description="Helical" evidence="5">
    <location>
        <begin position="27"/>
        <end position="50"/>
    </location>
</feature>
<reference evidence="7 8" key="1">
    <citation type="journal article" date="2023" name="BMC Biol.">
        <title>The compact genome of the sponge Oopsacas minuta (Hexactinellida) is lacking key metazoan core genes.</title>
        <authorList>
            <person name="Santini S."/>
            <person name="Schenkelaars Q."/>
            <person name="Jourda C."/>
            <person name="Duchesne M."/>
            <person name="Belahbib H."/>
            <person name="Rocher C."/>
            <person name="Selva M."/>
            <person name="Riesgo A."/>
            <person name="Vervoort M."/>
            <person name="Leys S.P."/>
            <person name="Kodjabachian L."/>
            <person name="Le Bivic A."/>
            <person name="Borchiellini C."/>
            <person name="Claverie J.M."/>
            <person name="Renard E."/>
        </authorList>
    </citation>
    <scope>NUCLEOTIDE SEQUENCE [LARGE SCALE GENOMIC DNA]</scope>
    <source>
        <strain evidence="7">SPO-2</strain>
    </source>
</reference>
<dbReference type="InterPro" id="IPR050549">
    <property type="entry name" value="MFS_Trehalose_Transporter"/>
</dbReference>
<sequence length="402" mass="43975">MLGYSFGLPSPIALEIKSSNILDDYQFGIFSGIFYLAAAISGLIAIPMMYWLGRKSVIVIAAIISAGGWILLGSSRLPELLICARVVIGLGSGLSTPIVPIYIAELANKNTRGRHLSVVVSIDLEKKALQTLETLRCKDYDALEEVKEIIQVVAENKNTFLSKISLLFKLYHLKALFVVSLAMISNQSSGVNLIGSYSSELLNNDRINPNVIGLVMPIGQIAAILVTLILIEKIGRKILFILSLVGIILALFLMGTYLLLIDQICPLMSSFPNSTLVASCESEYLIAWPILTFVLFNLAFSSGNGPIGFILLGELIPQKVKNIVSGFGTFILFMTAFLIVTFYPIITNQIPRAYFIYALAVFNIVLCILIATLTPESKGKSVGELEKLFQENTVFCCKKTVN</sequence>
<keyword evidence="8" id="KW-1185">Reference proteome</keyword>
<feature type="transmembrane region" description="Helical" evidence="5">
    <location>
        <begin position="238"/>
        <end position="260"/>
    </location>
</feature>
<feature type="transmembrane region" description="Helical" evidence="5">
    <location>
        <begin position="324"/>
        <end position="346"/>
    </location>
</feature>
<dbReference type="PRINTS" id="PR00171">
    <property type="entry name" value="SUGRTRNSPORT"/>
</dbReference>
<evidence type="ECO:0000256" key="1">
    <source>
        <dbReference type="ARBA" id="ARBA00004141"/>
    </source>
</evidence>
<dbReference type="AlphaFoldDB" id="A0AAV7KCT7"/>
<keyword evidence="4 5" id="KW-0472">Membrane</keyword>
<dbReference type="InterPro" id="IPR005828">
    <property type="entry name" value="MFS_sugar_transport-like"/>
</dbReference>
<dbReference type="Gene3D" id="1.20.1250.20">
    <property type="entry name" value="MFS general substrate transporter like domains"/>
    <property type="match status" value="2"/>
</dbReference>
<comment type="subcellular location">
    <subcellularLocation>
        <location evidence="1">Membrane</location>
        <topology evidence="1">Multi-pass membrane protein</topology>
    </subcellularLocation>
</comment>
<dbReference type="GO" id="GO:0022857">
    <property type="term" value="F:transmembrane transporter activity"/>
    <property type="evidence" value="ECO:0007669"/>
    <property type="project" value="InterPro"/>
</dbReference>
<proteinExistence type="predicted"/>
<dbReference type="GO" id="GO:0016020">
    <property type="term" value="C:membrane"/>
    <property type="evidence" value="ECO:0007669"/>
    <property type="project" value="UniProtKB-SubCell"/>
</dbReference>
<feature type="transmembrane region" description="Helical" evidence="5">
    <location>
        <begin position="86"/>
        <end position="104"/>
    </location>
</feature>
<dbReference type="EMBL" id="JAKMXF010000066">
    <property type="protein sequence ID" value="KAI6659028.1"/>
    <property type="molecule type" value="Genomic_DNA"/>
</dbReference>
<dbReference type="InterPro" id="IPR036259">
    <property type="entry name" value="MFS_trans_sf"/>
</dbReference>
<feature type="transmembrane region" description="Helical" evidence="5">
    <location>
        <begin position="286"/>
        <end position="312"/>
    </location>
</feature>
<evidence type="ECO:0000256" key="4">
    <source>
        <dbReference type="ARBA" id="ARBA00023136"/>
    </source>
</evidence>
<feature type="transmembrane region" description="Helical" evidence="5">
    <location>
        <begin position="352"/>
        <end position="373"/>
    </location>
</feature>
<accession>A0AAV7KCT7</accession>
<dbReference type="PANTHER" id="PTHR48021:SF1">
    <property type="entry name" value="GH07001P-RELATED"/>
    <property type="match status" value="1"/>
</dbReference>
<evidence type="ECO:0000256" key="3">
    <source>
        <dbReference type="ARBA" id="ARBA00022989"/>
    </source>
</evidence>
<dbReference type="PROSITE" id="PS00216">
    <property type="entry name" value="SUGAR_TRANSPORT_1"/>
    <property type="match status" value="1"/>
</dbReference>
<evidence type="ECO:0000313" key="8">
    <source>
        <dbReference type="Proteomes" id="UP001165289"/>
    </source>
</evidence>
<evidence type="ECO:0000313" key="7">
    <source>
        <dbReference type="EMBL" id="KAI6659028.1"/>
    </source>
</evidence>
<dbReference type="PROSITE" id="PS50850">
    <property type="entry name" value="MFS"/>
    <property type="match status" value="1"/>
</dbReference>
<evidence type="ECO:0000256" key="2">
    <source>
        <dbReference type="ARBA" id="ARBA00022692"/>
    </source>
</evidence>
<evidence type="ECO:0000259" key="6">
    <source>
        <dbReference type="PROSITE" id="PS50850"/>
    </source>
</evidence>
<dbReference type="InterPro" id="IPR005829">
    <property type="entry name" value="Sugar_transporter_CS"/>
</dbReference>
<dbReference type="PANTHER" id="PTHR48021">
    <property type="match status" value="1"/>
</dbReference>
<feature type="transmembrane region" description="Helical" evidence="5">
    <location>
        <begin position="211"/>
        <end position="231"/>
    </location>
</feature>
<keyword evidence="3 5" id="KW-1133">Transmembrane helix</keyword>